<dbReference type="InParanoid" id="A0A7X0JWT2"/>
<protein>
    <submittedName>
        <fullName evidence="2">Flagellar hook assembly protein FlgD</fullName>
    </submittedName>
</protein>
<evidence type="ECO:0000313" key="2">
    <source>
        <dbReference type="EMBL" id="MBB6522955.1"/>
    </source>
</evidence>
<feature type="chain" id="PRO_5030626543" evidence="1">
    <location>
        <begin position="28"/>
        <end position="111"/>
    </location>
</feature>
<organism evidence="2 3">
    <name type="scientific">Pseudoteredinibacter isoporae</name>
    <dbReference type="NCBI Taxonomy" id="570281"/>
    <lineage>
        <taxon>Bacteria</taxon>
        <taxon>Pseudomonadati</taxon>
        <taxon>Pseudomonadota</taxon>
        <taxon>Gammaproteobacteria</taxon>
        <taxon>Cellvibrionales</taxon>
        <taxon>Cellvibrionaceae</taxon>
        <taxon>Pseudoteredinibacter</taxon>
    </lineage>
</organism>
<dbReference type="AlphaFoldDB" id="A0A7X0JWT2"/>
<keyword evidence="1" id="KW-0732">Signal</keyword>
<proteinExistence type="predicted"/>
<dbReference type="Proteomes" id="UP000528457">
    <property type="component" value="Unassembled WGS sequence"/>
</dbReference>
<name>A0A7X0JWT2_9GAMM</name>
<accession>A0A7X0JWT2</accession>
<dbReference type="EMBL" id="JACHHT010000002">
    <property type="protein sequence ID" value="MBB6522955.1"/>
    <property type="molecule type" value="Genomic_DNA"/>
</dbReference>
<keyword evidence="2" id="KW-0966">Cell projection</keyword>
<keyword evidence="3" id="KW-1185">Reference proteome</keyword>
<keyword evidence="2" id="KW-0969">Cilium</keyword>
<evidence type="ECO:0000313" key="3">
    <source>
        <dbReference type="Proteomes" id="UP000528457"/>
    </source>
</evidence>
<feature type="signal peptide" evidence="1">
    <location>
        <begin position="1"/>
        <end position="27"/>
    </location>
</feature>
<sequence>MTTHRLIISLLCAFLAATATVSMNVLGENKTNANSPDVNSTPPTQSRIIYQLAKAGSKDDGKASPAGQAKAAQKALKKSKGKVLKVQRGEGGYTVKVLTGSGKVQQIWIAD</sequence>
<gene>
    <name evidence="2" type="ORF">HNR48_003240</name>
</gene>
<evidence type="ECO:0000256" key="1">
    <source>
        <dbReference type="SAM" id="SignalP"/>
    </source>
</evidence>
<keyword evidence="2" id="KW-0282">Flagellum</keyword>
<comment type="caution">
    <text evidence="2">The sequence shown here is derived from an EMBL/GenBank/DDBJ whole genome shotgun (WGS) entry which is preliminary data.</text>
</comment>
<dbReference type="RefSeq" id="WP_166843230.1">
    <property type="nucleotide sequence ID" value="NZ_JAAONY010000002.1"/>
</dbReference>
<reference evidence="2 3" key="1">
    <citation type="submission" date="2020-08" db="EMBL/GenBank/DDBJ databases">
        <title>Genomic Encyclopedia of Type Strains, Phase IV (KMG-IV): sequencing the most valuable type-strain genomes for metagenomic binning, comparative biology and taxonomic classification.</title>
        <authorList>
            <person name="Goeker M."/>
        </authorList>
    </citation>
    <scope>NUCLEOTIDE SEQUENCE [LARGE SCALE GENOMIC DNA]</scope>
    <source>
        <strain evidence="2 3">DSM 22368</strain>
    </source>
</reference>